<feature type="region of interest" description="Disordered" evidence="1">
    <location>
        <begin position="1"/>
        <end position="26"/>
    </location>
</feature>
<accession>A0A9Q0B894</accession>
<name>A0A9Q0B894_9PEZI</name>
<dbReference type="AlphaFoldDB" id="A0A9Q0B894"/>
<evidence type="ECO:0000313" key="3">
    <source>
        <dbReference type="Proteomes" id="UP001056436"/>
    </source>
</evidence>
<feature type="region of interest" description="Disordered" evidence="1">
    <location>
        <begin position="81"/>
        <end position="116"/>
    </location>
</feature>
<proteinExistence type="predicted"/>
<keyword evidence="3" id="KW-1185">Reference proteome</keyword>
<evidence type="ECO:0000256" key="1">
    <source>
        <dbReference type="SAM" id="MobiDB-lite"/>
    </source>
</evidence>
<reference evidence="2" key="1">
    <citation type="submission" date="2019-01" db="EMBL/GenBank/DDBJ databases">
        <title>Colletotrichum abscissum LGMF1257.</title>
        <authorList>
            <person name="Baroncelli R."/>
        </authorList>
    </citation>
    <scope>NUCLEOTIDE SEQUENCE</scope>
    <source>
        <strain evidence="2">Ca142</strain>
    </source>
</reference>
<evidence type="ECO:0000313" key="2">
    <source>
        <dbReference type="EMBL" id="KAI3556833.1"/>
    </source>
</evidence>
<feature type="compositionally biased region" description="Basic residues" evidence="1">
    <location>
        <begin position="97"/>
        <end position="108"/>
    </location>
</feature>
<comment type="caution">
    <text evidence="2">The sequence shown here is derived from an EMBL/GenBank/DDBJ whole genome shotgun (WGS) entry which is preliminary data.</text>
</comment>
<protein>
    <submittedName>
        <fullName evidence="2">Uncharacterized protein</fullName>
    </submittedName>
</protein>
<dbReference type="Proteomes" id="UP001056436">
    <property type="component" value="Unassembled WGS sequence"/>
</dbReference>
<sequence>MSRSPLSGTLRPANHKTQQSCRHRTKVPTNTLAISPNLRCTWPCWSPSASTKREIADPNRLGAATTNPKVAPCRHLHESQSRVCGLHSRQGSPRRTGLTRKNSRRRNLSLKLQIPR</sequence>
<organism evidence="2 3">
    <name type="scientific">Colletotrichum abscissum</name>
    <dbReference type="NCBI Taxonomy" id="1671311"/>
    <lineage>
        <taxon>Eukaryota</taxon>
        <taxon>Fungi</taxon>
        <taxon>Dikarya</taxon>
        <taxon>Ascomycota</taxon>
        <taxon>Pezizomycotina</taxon>
        <taxon>Sordariomycetes</taxon>
        <taxon>Hypocreomycetidae</taxon>
        <taxon>Glomerellales</taxon>
        <taxon>Glomerellaceae</taxon>
        <taxon>Colletotrichum</taxon>
        <taxon>Colletotrichum acutatum species complex</taxon>
    </lineage>
</organism>
<gene>
    <name evidence="2" type="ORF">CABS02_02840</name>
</gene>
<dbReference type="EMBL" id="SDAQ01000010">
    <property type="protein sequence ID" value="KAI3556833.1"/>
    <property type="molecule type" value="Genomic_DNA"/>
</dbReference>